<comment type="subunit">
    <text evidence="8">Homodimer.</text>
</comment>
<dbReference type="InterPro" id="IPR011990">
    <property type="entry name" value="TPR-like_helical_dom_sf"/>
</dbReference>
<comment type="function">
    <text evidence="8">May be involved in cell division.</text>
</comment>
<keyword evidence="7 10" id="KW-0449">Lipoprotein</keyword>
<evidence type="ECO:0000256" key="6">
    <source>
        <dbReference type="ARBA" id="ARBA00023139"/>
    </source>
</evidence>
<dbReference type="PIRSF" id="PIRSF004654">
    <property type="entry name" value="NlpI"/>
    <property type="match status" value="1"/>
</dbReference>
<evidence type="ECO:0000313" key="11">
    <source>
        <dbReference type="Proteomes" id="UP000255264"/>
    </source>
</evidence>
<dbReference type="RefSeq" id="WP_115002598.1">
    <property type="nucleotide sequence ID" value="NZ_UGHS01000001.1"/>
</dbReference>
<dbReference type="PROSITE" id="PS51257">
    <property type="entry name" value="PROKAR_LIPOPROTEIN"/>
    <property type="match status" value="1"/>
</dbReference>
<feature type="repeat" description="TPR" evidence="9">
    <location>
        <begin position="104"/>
        <end position="137"/>
    </location>
</feature>
<organism evidence="10 11">
    <name type="scientific">Haemophilus pittmaniae</name>
    <dbReference type="NCBI Taxonomy" id="249188"/>
    <lineage>
        <taxon>Bacteria</taxon>
        <taxon>Pseudomonadati</taxon>
        <taxon>Pseudomonadota</taxon>
        <taxon>Gammaproteobacteria</taxon>
        <taxon>Pasteurellales</taxon>
        <taxon>Pasteurellaceae</taxon>
        <taxon>Haemophilus</taxon>
    </lineage>
</organism>
<dbReference type="SUPFAM" id="SSF48452">
    <property type="entry name" value="TPR-like"/>
    <property type="match status" value="1"/>
</dbReference>
<evidence type="ECO:0000256" key="5">
    <source>
        <dbReference type="ARBA" id="ARBA00023136"/>
    </source>
</evidence>
<evidence type="ECO:0000313" key="10">
    <source>
        <dbReference type="EMBL" id="STO92474.1"/>
    </source>
</evidence>
<dbReference type="Proteomes" id="UP000255264">
    <property type="component" value="Unassembled WGS sequence"/>
</dbReference>
<keyword evidence="6" id="KW-0564">Palmitate</keyword>
<sequence>MLDLRFFRFLSLFAAMLWLVGCVQSRDQFIAPNKVILAEQTPNSHFEQEVMISRIGQVLLVGKLSQAERAELHFERGVLYDALGLWGLARYDFTQALALQPKMVAVYNYLGLYLLLEQDYDGALEAFNTVLDLDPSYAYSHLNRGLNFYYVQRYNLAQEDLMAFHQADPTDPYRVLWLYLNEQKLKPQQAYANLVERAKGLSKEFWGTNIVQYYLGNISIAELQERAQKFAENPQQFAEILTETYFYLAKQKLNSGETDDASALFRLAVANQVYNFVEYRFAVFELMKLNPLMNDDETKNAMLRSKSSDF</sequence>
<reference evidence="10 11" key="1">
    <citation type="submission" date="2018-06" db="EMBL/GenBank/DDBJ databases">
        <authorList>
            <consortium name="Pathogen Informatics"/>
            <person name="Doyle S."/>
        </authorList>
    </citation>
    <scope>NUCLEOTIDE SEQUENCE [LARGE SCALE GENOMIC DNA]</scope>
    <source>
        <strain evidence="10 11">NCTC13335</strain>
    </source>
</reference>
<dbReference type="GO" id="GO:0046813">
    <property type="term" value="P:receptor-mediated virion attachment to host cell"/>
    <property type="evidence" value="ECO:0007669"/>
    <property type="project" value="TreeGrafter"/>
</dbReference>
<dbReference type="PROSITE" id="PS50005">
    <property type="entry name" value="TPR"/>
    <property type="match status" value="2"/>
</dbReference>
<dbReference type="InterPro" id="IPR019734">
    <property type="entry name" value="TPR_rpt"/>
</dbReference>
<dbReference type="OrthoDB" id="509324at2"/>
<evidence type="ECO:0000256" key="7">
    <source>
        <dbReference type="ARBA" id="ARBA00023288"/>
    </source>
</evidence>
<gene>
    <name evidence="10" type="primary">nlpL</name>
    <name evidence="10" type="ORF">NCTC13335_00299</name>
</gene>
<dbReference type="PANTHER" id="PTHR44858:SF1">
    <property type="entry name" value="UDP-N-ACETYLGLUCOSAMINE--PEPTIDE N-ACETYLGLUCOSAMINYLTRANSFERASE SPINDLY-RELATED"/>
    <property type="match status" value="1"/>
</dbReference>
<keyword evidence="11" id="KW-1185">Reference proteome</keyword>
<evidence type="ECO:0000256" key="2">
    <source>
        <dbReference type="ARBA" id="ARBA00022729"/>
    </source>
</evidence>
<accession>A0A377IW22</accession>
<keyword evidence="4 9" id="KW-0802">TPR repeat</keyword>
<dbReference type="Gene3D" id="1.25.40.10">
    <property type="entry name" value="Tetratricopeptide repeat domain"/>
    <property type="match status" value="1"/>
</dbReference>
<dbReference type="InterPro" id="IPR023605">
    <property type="entry name" value="Lipoprotein_NlpI"/>
</dbReference>
<feature type="repeat" description="TPR" evidence="9">
    <location>
        <begin position="70"/>
        <end position="103"/>
    </location>
</feature>
<keyword evidence="1 8" id="KW-1003">Cell membrane</keyword>
<dbReference type="PANTHER" id="PTHR44858">
    <property type="entry name" value="TETRATRICOPEPTIDE REPEAT PROTEIN 6"/>
    <property type="match status" value="1"/>
</dbReference>
<evidence type="ECO:0000256" key="8">
    <source>
        <dbReference type="PIRNR" id="PIRNR004654"/>
    </source>
</evidence>
<evidence type="ECO:0000256" key="4">
    <source>
        <dbReference type="ARBA" id="ARBA00022803"/>
    </source>
</evidence>
<comment type="subcellular location">
    <subcellularLocation>
        <location evidence="8">Cell membrane</location>
    </subcellularLocation>
</comment>
<keyword evidence="5 8" id="KW-0472">Membrane</keyword>
<evidence type="ECO:0000256" key="9">
    <source>
        <dbReference type="PROSITE-ProRule" id="PRU00339"/>
    </source>
</evidence>
<dbReference type="AlphaFoldDB" id="A0A377IW22"/>
<keyword evidence="2" id="KW-0732">Signal</keyword>
<protein>
    <recommendedName>
        <fullName evidence="8">Lipoprotein NlpI</fullName>
    </recommendedName>
</protein>
<dbReference type="EMBL" id="UGHS01000001">
    <property type="protein sequence ID" value="STO92474.1"/>
    <property type="molecule type" value="Genomic_DNA"/>
</dbReference>
<keyword evidence="3" id="KW-0677">Repeat</keyword>
<dbReference type="InterPro" id="IPR050498">
    <property type="entry name" value="Ycf3"/>
</dbReference>
<dbReference type="Pfam" id="PF07719">
    <property type="entry name" value="TPR_2"/>
    <property type="match status" value="1"/>
</dbReference>
<dbReference type="GO" id="GO:0005886">
    <property type="term" value="C:plasma membrane"/>
    <property type="evidence" value="ECO:0007669"/>
    <property type="project" value="UniProtKB-SubCell"/>
</dbReference>
<evidence type="ECO:0000256" key="1">
    <source>
        <dbReference type="ARBA" id="ARBA00022475"/>
    </source>
</evidence>
<name>A0A377IW22_9PAST</name>
<proteinExistence type="predicted"/>
<dbReference type="InterPro" id="IPR013105">
    <property type="entry name" value="TPR_2"/>
</dbReference>
<dbReference type="GO" id="GO:0009279">
    <property type="term" value="C:cell outer membrane"/>
    <property type="evidence" value="ECO:0007669"/>
    <property type="project" value="TreeGrafter"/>
</dbReference>
<dbReference type="SMART" id="SM00028">
    <property type="entry name" value="TPR"/>
    <property type="match status" value="4"/>
</dbReference>
<dbReference type="NCBIfam" id="NF008391">
    <property type="entry name" value="PRK11189.1"/>
    <property type="match status" value="1"/>
</dbReference>
<evidence type="ECO:0000256" key="3">
    <source>
        <dbReference type="ARBA" id="ARBA00022737"/>
    </source>
</evidence>